<keyword evidence="4" id="KW-1185">Reference proteome</keyword>
<dbReference type="EMBL" id="ML210230">
    <property type="protein sequence ID" value="TFK22871.1"/>
    <property type="molecule type" value="Genomic_DNA"/>
</dbReference>
<dbReference type="InterPro" id="IPR050452">
    <property type="entry name" value="Metacaspase"/>
</dbReference>
<evidence type="ECO:0000313" key="4">
    <source>
        <dbReference type="Proteomes" id="UP000307440"/>
    </source>
</evidence>
<organism evidence="3 4">
    <name type="scientific">Coprinopsis marcescibilis</name>
    <name type="common">Agaric fungus</name>
    <name type="synonym">Psathyrella marcescibilis</name>
    <dbReference type="NCBI Taxonomy" id="230819"/>
    <lineage>
        <taxon>Eukaryota</taxon>
        <taxon>Fungi</taxon>
        <taxon>Dikarya</taxon>
        <taxon>Basidiomycota</taxon>
        <taxon>Agaricomycotina</taxon>
        <taxon>Agaricomycetes</taxon>
        <taxon>Agaricomycetidae</taxon>
        <taxon>Agaricales</taxon>
        <taxon>Agaricineae</taxon>
        <taxon>Psathyrellaceae</taxon>
        <taxon>Coprinopsis</taxon>
    </lineage>
</organism>
<name>A0A5C3KQN5_COPMA</name>
<comment type="similarity">
    <text evidence="1">Belongs to the peptidase C14B family.</text>
</comment>
<accession>A0A5C3KQN5</accession>
<dbReference type="Pfam" id="PF00656">
    <property type="entry name" value="Peptidase_C14"/>
    <property type="match status" value="1"/>
</dbReference>
<dbReference type="Proteomes" id="UP000307440">
    <property type="component" value="Unassembled WGS sequence"/>
</dbReference>
<dbReference type="GO" id="GO:0005737">
    <property type="term" value="C:cytoplasm"/>
    <property type="evidence" value="ECO:0007669"/>
    <property type="project" value="TreeGrafter"/>
</dbReference>
<dbReference type="Gene3D" id="3.40.50.1460">
    <property type="match status" value="1"/>
</dbReference>
<dbReference type="PANTHER" id="PTHR48104">
    <property type="entry name" value="METACASPASE-4"/>
    <property type="match status" value="1"/>
</dbReference>
<dbReference type="PANTHER" id="PTHR48104:SF30">
    <property type="entry name" value="METACASPASE-1"/>
    <property type="match status" value="1"/>
</dbReference>
<evidence type="ECO:0000256" key="1">
    <source>
        <dbReference type="ARBA" id="ARBA00009005"/>
    </source>
</evidence>
<protein>
    <recommendedName>
        <fullName evidence="2">Peptidase C14 caspase domain-containing protein</fullName>
    </recommendedName>
</protein>
<dbReference type="AlphaFoldDB" id="A0A5C3KQN5"/>
<dbReference type="GO" id="GO:0006508">
    <property type="term" value="P:proteolysis"/>
    <property type="evidence" value="ECO:0007669"/>
    <property type="project" value="InterPro"/>
</dbReference>
<gene>
    <name evidence="3" type="ORF">FA15DRAFT_671050</name>
</gene>
<sequence>MAQSDARLFALVVAINTYQSSQIRNLRHCVSDSNIILDYLKSTFNVVDTTALDPKGLTPSPSIVTLTEQAATRSAILSTFKKHLINNPHIKPDDPIVFYFAGHGTRVKGPQGWETNSSDGYIEGLCPSDEKTLHPKTQDTIRCIPDVTIWKLLKQLEMKGRRNVTVILDSCHSGGMRGKEDESEFAEFRTRTATPDDRIPFPFDIDSDIWQMDEPLSFGGVLGRDRAYESSTLLAACDPRERAHDGWFTKSLVELLRQTSGTTRTIAEIAAKLREIKATDQTPVVLGNPRTILFMPNDIDVDKKVFELEVLGEGRFEVKAGEIHGIGPGALFRYAYGVDLEVDRADMFISSLVLRPPITAVEIPNGARVSAIPAPNSTERISSTKVWLGNSNLGRHIKNDRKWFEIVKDSERPTANVSVTLIENYKRVKVDLLDELFVKTGTSACVFSVSEVVDKLEDLLESIALFRYHLGRRPHKEVVPTSTSPSARTPSIPSNYLQFPLNGNVDPLWSKCSIGLYETHNIDGIRVVKEPPRNLFIADANGGYIANLVNSAATTYGIKLENRSRDTELYFHLFYFHPSDYSIQAWALGSGNGSKVAPEDSITIGYGSGGGYPIWFTLDDPLRSETGFIKVFVATQPVDGMRIVEQSGVEDLLPRRLQPAKGMIPEKKQWGTFVATIKVDTR</sequence>
<evidence type="ECO:0000313" key="3">
    <source>
        <dbReference type="EMBL" id="TFK22871.1"/>
    </source>
</evidence>
<feature type="domain" description="Peptidase C14 caspase" evidence="2">
    <location>
        <begin position="9"/>
        <end position="275"/>
    </location>
</feature>
<dbReference type="OrthoDB" id="3223806at2759"/>
<reference evidence="3 4" key="1">
    <citation type="journal article" date="2019" name="Nat. Ecol. Evol.">
        <title>Megaphylogeny resolves global patterns of mushroom evolution.</title>
        <authorList>
            <person name="Varga T."/>
            <person name="Krizsan K."/>
            <person name="Foldi C."/>
            <person name="Dima B."/>
            <person name="Sanchez-Garcia M."/>
            <person name="Sanchez-Ramirez S."/>
            <person name="Szollosi G.J."/>
            <person name="Szarkandi J.G."/>
            <person name="Papp V."/>
            <person name="Albert L."/>
            <person name="Andreopoulos W."/>
            <person name="Angelini C."/>
            <person name="Antonin V."/>
            <person name="Barry K.W."/>
            <person name="Bougher N.L."/>
            <person name="Buchanan P."/>
            <person name="Buyck B."/>
            <person name="Bense V."/>
            <person name="Catcheside P."/>
            <person name="Chovatia M."/>
            <person name="Cooper J."/>
            <person name="Damon W."/>
            <person name="Desjardin D."/>
            <person name="Finy P."/>
            <person name="Geml J."/>
            <person name="Haridas S."/>
            <person name="Hughes K."/>
            <person name="Justo A."/>
            <person name="Karasinski D."/>
            <person name="Kautmanova I."/>
            <person name="Kiss B."/>
            <person name="Kocsube S."/>
            <person name="Kotiranta H."/>
            <person name="LaButti K.M."/>
            <person name="Lechner B.E."/>
            <person name="Liimatainen K."/>
            <person name="Lipzen A."/>
            <person name="Lukacs Z."/>
            <person name="Mihaltcheva S."/>
            <person name="Morgado L.N."/>
            <person name="Niskanen T."/>
            <person name="Noordeloos M.E."/>
            <person name="Ohm R.A."/>
            <person name="Ortiz-Santana B."/>
            <person name="Ovrebo C."/>
            <person name="Racz N."/>
            <person name="Riley R."/>
            <person name="Savchenko A."/>
            <person name="Shiryaev A."/>
            <person name="Soop K."/>
            <person name="Spirin V."/>
            <person name="Szebenyi C."/>
            <person name="Tomsovsky M."/>
            <person name="Tulloss R.E."/>
            <person name="Uehling J."/>
            <person name="Grigoriev I.V."/>
            <person name="Vagvolgyi C."/>
            <person name="Papp T."/>
            <person name="Martin F.M."/>
            <person name="Miettinen O."/>
            <person name="Hibbett D.S."/>
            <person name="Nagy L.G."/>
        </authorList>
    </citation>
    <scope>NUCLEOTIDE SEQUENCE [LARGE SCALE GENOMIC DNA]</scope>
    <source>
        <strain evidence="3 4">CBS 121175</strain>
    </source>
</reference>
<dbReference type="GO" id="GO:0004197">
    <property type="term" value="F:cysteine-type endopeptidase activity"/>
    <property type="evidence" value="ECO:0007669"/>
    <property type="project" value="InterPro"/>
</dbReference>
<dbReference type="InterPro" id="IPR011600">
    <property type="entry name" value="Pept_C14_caspase"/>
</dbReference>
<evidence type="ECO:0000259" key="2">
    <source>
        <dbReference type="Pfam" id="PF00656"/>
    </source>
</evidence>
<proteinExistence type="inferred from homology"/>